<evidence type="ECO:0000256" key="18">
    <source>
        <dbReference type="ARBA" id="ARBA00049504"/>
    </source>
</evidence>
<evidence type="ECO:0000256" key="14">
    <source>
        <dbReference type="ARBA" id="ARBA00025228"/>
    </source>
</evidence>
<comment type="pathway">
    <text evidence="3 19">Cofactor biosynthesis; adenosylcobalamin biosynthesis; adenosylcobalamin from cob(II)yrinate a,c-diamide: step 7/7.</text>
</comment>
<comment type="similarity">
    <text evidence="4 19">Belongs to the CobS family.</text>
</comment>
<evidence type="ECO:0000256" key="13">
    <source>
        <dbReference type="ARBA" id="ARBA00023136"/>
    </source>
</evidence>
<evidence type="ECO:0000256" key="8">
    <source>
        <dbReference type="ARBA" id="ARBA00022573"/>
    </source>
</evidence>
<keyword evidence="13 19" id="KW-0472">Membrane</keyword>
<comment type="caution">
    <text evidence="20">The sequence shown here is derived from an EMBL/GenBank/DDBJ whole genome shotgun (WGS) entry which is preliminary data.</text>
</comment>
<keyword evidence="8 19" id="KW-0169">Cobalamin biosynthesis</keyword>
<evidence type="ECO:0000256" key="2">
    <source>
        <dbReference type="ARBA" id="ARBA00004651"/>
    </source>
</evidence>
<dbReference type="UniPathway" id="UPA00148">
    <property type="reaction ID" value="UER00238"/>
</dbReference>
<evidence type="ECO:0000256" key="6">
    <source>
        <dbReference type="ARBA" id="ARBA00015850"/>
    </source>
</evidence>
<evidence type="ECO:0000313" key="20">
    <source>
        <dbReference type="EMBL" id="KRG84169.1"/>
    </source>
</evidence>
<protein>
    <recommendedName>
        <fullName evidence="6 19">Adenosylcobinamide-GDP ribazoletransferase</fullName>
        <ecNumber evidence="5 19">2.7.8.26</ecNumber>
    </recommendedName>
    <alternativeName>
        <fullName evidence="16 19">Cobalamin synthase</fullName>
    </alternativeName>
    <alternativeName>
        <fullName evidence="15 19">Cobalamin-5'-phosphate synthase</fullName>
    </alternativeName>
</protein>
<proteinExistence type="inferred from homology"/>
<keyword evidence="9 19" id="KW-0808">Transferase</keyword>
<feature type="transmembrane region" description="Helical" evidence="19">
    <location>
        <begin position="107"/>
        <end position="127"/>
    </location>
</feature>
<keyword evidence="21" id="KW-1185">Reference proteome</keyword>
<dbReference type="Proteomes" id="UP000050940">
    <property type="component" value="Unassembled WGS sequence"/>
</dbReference>
<keyword evidence="10 19" id="KW-0812">Transmembrane</keyword>
<comment type="catalytic activity">
    <reaction evidence="18 19">
        <text>alpha-ribazole 5'-phosphate + adenosylcob(III)inamide-GDP = adenosylcob(III)alamin 5'-phosphate + GMP + H(+)</text>
        <dbReference type="Rhea" id="RHEA:23560"/>
        <dbReference type="ChEBI" id="CHEBI:15378"/>
        <dbReference type="ChEBI" id="CHEBI:57918"/>
        <dbReference type="ChEBI" id="CHEBI:58115"/>
        <dbReference type="ChEBI" id="CHEBI:60487"/>
        <dbReference type="ChEBI" id="CHEBI:60493"/>
        <dbReference type="EC" id="2.7.8.26"/>
    </reaction>
</comment>
<feature type="transmembrane region" description="Helical" evidence="19">
    <location>
        <begin position="177"/>
        <end position="208"/>
    </location>
</feature>
<dbReference type="Pfam" id="PF02654">
    <property type="entry name" value="CobS"/>
    <property type="match status" value="1"/>
</dbReference>
<feature type="transmembrane region" description="Helical" evidence="19">
    <location>
        <begin position="59"/>
        <end position="78"/>
    </location>
</feature>
<dbReference type="RefSeq" id="WP_057641213.1">
    <property type="nucleotide sequence ID" value="NZ_LDJP01000058.1"/>
</dbReference>
<evidence type="ECO:0000256" key="11">
    <source>
        <dbReference type="ARBA" id="ARBA00022842"/>
    </source>
</evidence>
<evidence type="ECO:0000256" key="10">
    <source>
        <dbReference type="ARBA" id="ARBA00022692"/>
    </source>
</evidence>
<evidence type="ECO:0000256" key="12">
    <source>
        <dbReference type="ARBA" id="ARBA00022989"/>
    </source>
</evidence>
<keyword evidence="11 19" id="KW-0460">Magnesium</keyword>
<comment type="cofactor">
    <cofactor evidence="1 19">
        <name>Mg(2+)</name>
        <dbReference type="ChEBI" id="CHEBI:18420"/>
    </cofactor>
</comment>
<keyword evidence="12 19" id="KW-1133">Transmembrane helix</keyword>
<reference evidence="20 21" key="1">
    <citation type="submission" date="2015-05" db="EMBL/GenBank/DDBJ databases">
        <title>Genome sequencing and analysis of members of genus Stenotrophomonas.</title>
        <authorList>
            <person name="Patil P.P."/>
            <person name="Midha S."/>
            <person name="Patil P.B."/>
        </authorList>
    </citation>
    <scope>NUCLEOTIDE SEQUENCE [LARGE SCALE GENOMIC DNA]</scope>
    <source>
        <strain evidence="20 21">JCM 16244</strain>
    </source>
</reference>
<evidence type="ECO:0000256" key="16">
    <source>
        <dbReference type="ARBA" id="ARBA00032853"/>
    </source>
</evidence>
<dbReference type="PATRIC" id="fig|659018.3.peg.2066"/>
<dbReference type="AlphaFoldDB" id="A0A0R0DQ21"/>
<dbReference type="STRING" id="659018.ABB34_10210"/>
<comment type="catalytic activity">
    <reaction evidence="17 19">
        <text>alpha-ribazole + adenosylcob(III)inamide-GDP = adenosylcob(III)alamin + GMP + H(+)</text>
        <dbReference type="Rhea" id="RHEA:16049"/>
        <dbReference type="ChEBI" id="CHEBI:10329"/>
        <dbReference type="ChEBI" id="CHEBI:15378"/>
        <dbReference type="ChEBI" id="CHEBI:18408"/>
        <dbReference type="ChEBI" id="CHEBI:58115"/>
        <dbReference type="ChEBI" id="CHEBI:60487"/>
        <dbReference type="EC" id="2.7.8.26"/>
    </reaction>
</comment>
<evidence type="ECO:0000256" key="15">
    <source>
        <dbReference type="ARBA" id="ARBA00032605"/>
    </source>
</evidence>
<dbReference type="PANTHER" id="PTHR34148:SF1">
    <property type="entry name" value="ADENOSYLCOBINAMIDE-GDP RIBAZOLETRANSFERASE"/>
    <property type="match status" value="1"/>
</dbReference>
<dbReference type="NCBIfam" id="TIGR00317">
    <property type="entry name" value="cobS"/>
    <property type="match status" value="1"/>
</dbReference>
<feature type="transmembrane region" description="Helical" evidence="19">
    <location>
        <begin position="134"/>
        <end position="152"/>
    </location>
</feature>
<evidence type="ECO:0000256" key="7">
    <source>
        <dbReference type="ARBA" id="ARBA00022475"/>
    </source>
</evidence>
<dbReference type="PANTHER" id="PTHR34148">
    <property type="entry name" value="ADENOSYLCOBINAMIDE-GDP RIBAZOLETRANSFERASE"/>
    <property type="match status" value="1"/>
</dbReference>
<comment type="function">
    <text evidence="14 19">Joins adenosylcobinamide-GDP and alpha-ribazole to generate adenosylcobalamin (Ado-cobalamin). Also synthesizes adenosylcobalamin 5'-phosphate from adenosylcobinamide-GDP and alpha-ribazole 5'-phosphate.</text>
</comment>
<evidence type="ECO:0000256" key="3">
    <source>
        <dbReference type="ARBA" id="ARBA00004663"/>
    </source>
</evidence>
<feature type="transmembrane region" description="Helical" evidence="19">
    <location>
        <begin position="33"/>
        <end position="52"/>
    </location>
</feature>
<evidence type="ECO:0000256" key="4">
    <source>
        <dbReference type="ARBA" id="ARBA00010561"/>
    </source>
</evidence>
<dbReference type="OrthoDB" id="9794626at2"/>
<dbReference type="EMBL" id="LDJP01000058">
    <property type="protein sequence ID" value="KRG84169.1"/>
    <property type="molecule type" value="Genomic_DNA"/>
</dbReference>
<evidence type="ECO:0000256" key="19">
    <source>
        <dbReference type="HAMAP-Rule" id="MF_00719"/>
    </source>
</evidence>
<evidence type="ECO:0000256" key="9">
    <source>
        <dbReference type="ARBA" id="ARBA00022679"/>
    </source>
</evidence>
<organism evidence="20 21">
    <name type="scientific">Stenotrophomonas daejeonensis</name>
    <dbReference type="NCBI Taxonomy" id="659018"/>
    <lineage>
        <taxon>Bacteria</taxon>
        <taxon>Pseudomonadati</taxon>
        <taxon>Pseudomonadota</taxon>
        <taxon>Gammaproteobacteria</taxon>
        <taxon>Lysobacterales</taxon>
        <taxon>Lysobacteraceae</taxon>
        <taxon>Stenotrophomonas</taxon>
    </lineage>
</organism>
<accession>A0A0R0DQ21</accession>
<name>A0A0R0DQ21_9GAMM</name>
<comment type="subcellular location">
    <subcellularLocation>
        <location evidence="2 19">Cell membrane</location>
        <topology evidence="2 19">Multi-pass membrane protein</topology>
    </subcellularLocation>
</comment>
<keyword evidence="7 19" id="KW-1003">Cell membrane</keyword>
<evidence type="ECO:0000313" key="21">
    <source>
        <dbReference type="Proteomes" id="UP000050940"/>
    </source>
</evidence>
<dbReference type="GO" id="GO:0008818">
    <property type="term" value="F:cobalamin 5'-phosphate synthase activity"/>
    <property type="evidence" value="ECO:0007669"/>
    <property type="project" value="UniProtKB-UniRule"/>
</dbReference>
<dbReference type="GO" id="GO:0051073">
    <property type="term" value="F:adenosylcobinamide-GDP ribazoletransferase activity"/>
    <property type="evidence" value="ECO:0007669"/>
    <property type="project" value="UniProtKB-UniRule"/>
</dbReference>
<dbReference type="HAMAP" id="MF_00719">
    <property type="entry name" value="CobS"/>
    <property type="match status" value="1"/>
</dbReference>
<dbReference type="InterPro" id="IPR003805">
    <property type="entry name" value="CobS"/>
</dbReference>
<sequence>MSVRRLILAIQFLTRLPTPQVKDFRNDDLSRSAVYYPLVGAIIGALLMLPLYLLDGRPWLAGALALLLWVWVTGALHLDGLGDVADAFGAAHRDPQRFLEVLKDPHMGVFGVVTLVMQLLLKFVLLGELATSSLWYGIVLVPAWARWGTLWWSRLLPSLHGAGMAERFSWQLSLRSLWLWALLLAAITAFVAWPLLLALLLVPLVAFYWRRRLGGISGDCLGASVEVTESLLLLALVLAA</sequence>
<dbReference type="GO" id="GO:0005886">
    <property type="term" value="C:plasma membrane"/>
    <property type="evidence" value="ECO:0007669"/>
    <property type="project" value="UniProtKB-SubCell"/>
</dbReference>
<evidence type="ECO:0000256" key="1">
    <source>
        <dbReference type="ARBA" id="ARBA00001946"/>
    </source>
</evidence>
<evidence type="ECO:0000256" key="17">
    <source>
        <dbReference type="ARBA" id="ARBA00048623"/>
    </source>
</evidence>
<evidence type="ECO:0000256" key="5">
    <source>
        <dbReference type="ARBA" id="ARBA00013200"/>
    </source>
</evidence>
<gene>
    <name evidence="19" type="primary">cobS</name>
    <name evidence="20" type="ORF">ABB34_10210</name>
</gene>
<dbReference type="EC" id="2.7.8.26" evidence="5 19"/>
<dbReference type="GO" id="GO:0009236">
    <property type="term" value="P:cobalamin biosynthetic process"/>
    <property type="evidence" value="ECO:0007669"/>
    <property type="project" value="UniProtKB-UniRule"/>
</dbReference>